<dbReference type="Pfam" id="PF10086">
    <property type="entry name" value="YhfC"/>
    <property type="match status" value="1"/>
</dbReference>
<gene>
    <name evidence="1" type="ORF">G4P54_05405</name>
</gene>
<evidence type="ECO:0000313" key="2">
    <source>
        <dbReference type="Proteomes" id="UP000501914"/>
    </source>
</evidence>
<dbReference type="GO" id="GO:0006508">
    <property type="term" value="P:proteolysis"/>
    <property type="evidence" value="ECO:0007669"/>
    <property type="project" value="UniProtKB-KW"/>
</dbReference>
<evidence type="ECO:0000313" key="1">
    <source>
        <dbReference type="EMBL" id="QIW79266.1"/>
    </source>
</evidence>
<keyword evidence="1" id="KW-0482">Metalloprotease</keyword>
<accession>A0A6H0WIR7</accession>
<keyword evidence="2" id="KW-1185">Reference proteome</keyword>
<dbReference type="GO" id="GO:0008237">
    <property type="term" value="F:metallopeptidase activity"/>
    <property type="evidence" value="ECO:0007669"/>
    <property type="project" value="UniProtKB-KW"/>
</dbReference>
<sequence>MVSQGAIVFMAISGAIAFLLPIGLIVWFKRKYGAALKVFFIGALTFFVFAQLLEGGVHVYVLQMNEMTKEAMRNPLWYGIYGCLMAGIFEECGRYIMMRFFLKRHQAWSDGLAFGTGHGGLEAVMITGLSSISLIVYAFAINSGTFEQLLINDDMKQALLPIREQLLHTPSYEWLLGGIERMSAIAVQIGLSLVVLYAVKSRRLLFLLYSILLHALFNVPAVLYQKRIIEQAAAVEIIVVLLAAVSVYWIVKAKGLFQ</sequence>
<keyword evidence="1" id="KW-0378">Hydrolase</keyword>
<dbReference type="OrthoDB" id="9807167at2"/>
<dbReference type="KEGG" id="bteq:G4P54_05405"/>
<dbReference type="Proteomes" id="UP000501914">
    <property type="component" value="Chromosome"/>
</dbReference>
<protein>
    <submittedName>
        <fullName evidence="1">YhfC family intramembrane metalloprotease</fullName>
    </submittedName>
</protein>
<name>A0A6H0WIR7_9BACI</name>
<dbReference type="RefSeq" id="WP_024712905.1">
    <property type="nucleotide sequence ID" value="NZ_CP048852.1"/>
</dbReference>
<dbReference type="PIRSF" id="PIRSF033101">
    <property type="entry name" value="UCP033101"/>
    <property type="match status" value="1"/>
</dbReference>
<organism evidence="1 2">
    <name type="scientific">Bacillus tequilensis</name>
    <dbReference type="NCBI Taxonomy" id="227866"/>
    <lineage>
        <taxon>Bacteria</taxon>
        <taxon>Bacillati</taxon>
        <taxon>Bacillota</taxon>
        <taxon>Bacilli</taxon>
        <taxon>Bacillales</taxon>
        <taxon>Bacillaceae</taxon>
        <taxon>Bacillus</taxon>
    </lineage>
</organism>
<proteinExistence type="predicted"/>
<dbReference type="EMBL" id="CP048852">
    <property type="protein sequence ID" value="QIW79266.1"/>
    <property type="molecule type" value="Genomic_DNA"/>
</dbReference>
<reference evidence="1 2" key="1">
    <citation type="submission" date="2020-02" db="EMBL/GenBank/DDBJ databases">
        <title>Genome sequencing, annotation and comparative genomic analysis of Bacillus tequilensis EA-CB0015, an effective biological control agent against Pseudocercospora fijiensis in banana plants.</title>
        <authorList>
            <person name="Cuellar-Gaviria T.Z."/>
            <person name="Ju K.-S."/>
            <person name="Villegas-Escobar V."/>
        </authorList>
    </citation>
    <scope>NUCLEOTIDE SEQUENCE [LARGE SCALE GENOMIC DNA]</scope>
    <source>
        <strain evidence="1 2">EA-CB0015</strain>
    </source>
</reference>
<keyword evidence="1" id="KW-0645">Protease</keyword>
<dbReference type="AlphaFoldDB" id="A0A6H0WIR7"/>
<dbReference type="InterPro" id="IPR011397">
    <property type="entry name" value="YhfC"/>
</dbReference>